<dbReference type="OrthoDB" id="416553at2759"/>
<dbReference type="SUPFAM" id="SSF52540">
    <property type="entry name" value="P-loop containing nucleoside triphosphate hydrolases"/>
    <property type="match status" value="1"/>
</dbReference>
<protein>
    <recommendedName>
        <fullName evidence="5">Septin-type G domain-containing protein</fullName>
    </recommendedName>
</protein>
<dbReference type="Pfam" id="PF00735">
    <property type="entry name" value="Septin"/>
    <property type="match status" value="1"/>
</dbReference>
<comment type="subcellular location">
    <subcellularLocation>
        <location evidence="1">Bud neck</location>
    </subcellularLocation>
</comment>
<gene>
    <name evidence="6" type="ORF">AC631_05021</name>
</gene>
<dbReference type="InterPro" id="IPR030379">
    <property type="entry name" value="G_SEPTIN_dom"/>
</dbReference>
<evidence type="ECO:0000256" key="4">
    <source>
        <dbReference type="RuleBase" id="RU004560"/>
    </source>
</evidence>
<keyword evidence="3 4" id="KW-0342">GTP-binding</keyword>
<dbReference type="PROSITE" id="PS51719">
    <property type="entry name" value="G_SEPTIN"/>
    <property type="match status" value="1"/>
</dbReference>
<evidence type="ECO:0000259" key="5">
    <source>
        <dbReference type="PROSITE" id="PS51719"/>
    </source>
</evidence>
<proteinExistence type="inferred from homology"/>
<evidence type="ECO:0000313" key="6">
    <source>
        <dbReference type="EMBL" id="KRZ99225.1"/>
    </source>
</evidence>
<name>A0A0V1PSW7_9ASCO</name>
<keyword evidence="7" id="KW-1185">Reference proteome</keyword>
<dbReference type="GO" id="GO:0005938">
    <property type="term" value="C:cell cortex"/>
    <property type="evidence" value="ECO:0007669"/>
    <property type="project" value="UniProtKB-ARBA"/>
</dbReference>
<dbReference type="GO" id="GO:0005525">
    <property type="term" value="F:GTP binding"/>
    <property type="evidence" value="ECO:0007669"/>
    <property type="project" value="UniProtKB-KW"/>
</dbReference>
<evidence type="ECO:0000313" key="7">
    <source>
        <dbReference type="Proteomes" id="UP000054251"/>
    </source>
</evidence>
<comment type="similarity">
    <text evidence="4">Belongs to the TRAFAC class TrmE-Era-EngA-EngB-Septin-like GTPase superfamily. Septin GTPase family.</text>
</comment>
<dbReference type="AlphaFoldDB" id="A0A0V1PSW7"/>
<dbReference type="PANTHER" id="PTHR18884">
    <property type="entry name" value="SEPTIN"/>
    <property type="match status" value="1"/>
</dbReference>
<dbReference type="CDD" id="cd01850">
    <property type="entry name" value="CDC_Septin"/>
    <property type="match status" value="1"/>
</dbReference>
<dbReference type="InterPro" id="IPR027417">
    <property type="entry name" value="P-loop_NTPase"/>
</dbReference>
<accession>A0A0V1PSW7</accession>
<feature type="domain" description="Septin-type G" evidence="5">
    <location>
        <begin position="105"/>
        <end position="366"/>
    </location>
</feature>
<dbReference type="Proteomes" id="UP000054251">
    <property type="component" value="Unassembled WGS sequence"/>
</dbReference>
<dbReference type="PIRSF" id="PIRSF006698">
    <property type="entry name" value="Septin"/>
    <property type="match status" value="1"/>
</dbReference>
<dbReference type="RefSeq" id="XP_015465328.1">
    <property type="nucleotide sequence ID" value="XM_015613850.1"/>
</dbReference>
<evidence type="ECO:0000256" key="1">
    <source>
        <dbReference type="ARBA" id="ARBA00004266"/>
    </source>
</evidence>
<sequence length="493" mass="56489">MDTENLDKKQFSSFDSEIEVLDTRLKGTTIFNDSTNLRQNVTLYNSDLFKKFTQKPISSKRCLASNQTQEFSEGISTNAIYMNRSTTTIGLSFLPEQRESICRRNGGNFSLMVVGSPGSGKTTFTNTLFGTDLISMDQKKDTNPTSKVVVNGFEVAEEGFSLRIKVIDTPGFGGSVDNLYAWVPATKYLDDQFRIHLLQEEQPVRNYRVDNRVHCCLYFIVPNGKGLNQLDILSMKELSRRINLIPVISKSDTFSTEDLKHFKAIVNQTLELNNITICGHILDQNVKDQIYSHMPFAIIGSNEYHENSQGKLVRGRKYDWGIAEIENPIHCDFIHLREILMGKNMLDLIISTDMHYESFRSHYLGERFKEAIKGQSISEANIQRMNGLEQLVYFHQKILASCGETTKDDDPILIDKQIKMKEKFAGIIANQERRFKDWKRALIEKQNVFNTDIEKLHNRIIKLKDLIAHLESGYVIDNESDYESIESNNEATK</sequence>
<dbReference type="GO" id="GO:0032156">
    <property type="term" value="C:septin cytoskeleton"/>
    <property type="evidence" value="ECO:0007669"/>
    <property type="project" value="UniProtKB-ARBA"/>
</dbReference>
<organism evidence="6 7">
    <name type="scientific">Debaryomyces fabryi</name>
    <dbReference type="NCBI Taxonomy" id="58627"/>
    <lineage>
        <taxon>Eukaryota</taxon>
        <taxon>Fungi</taxon>
        <taxon>Dikarya</taxon>
        <taxon>Ascomycota</taxon>
        <taxon>Saccharomycotina</taxon>
        <taxon>Pichiomycetes</taxon>
        <taxon>Debaryomycetaceae</taxon>
        <taxon>Debaryomyces</taxon>
    </lineage>
</organism>
<dbReference type="Gene3D" id="3.40.50.300">
    <property type="entry name" value="P-loop containing nucleotide triphosphate hydrolases"/>
    <property type="match status" value="1"/>
</dbReference>
<comment type="caution">
    <text evidence="6">The sequence shown here is derived from an EMBL/GenBank/DDBJ whole genome shotgun (WGS) entry which is preliminary data.</text>
</comment>
<evidence type="ECO:0000256" key="3">
    <source>
        <dbReference type="ARBA" id="ARBA00023134"/>
    </source>
</evidence>
<dbReference type="GO" id="GO:0005935">
    <property type="term" value="C:cellular bud neck"/>
    <property type="evidence" value="ECO:0007669"/>
    <property type="project" value="UniProtKB-SubCell"/>
</dbReference>
<feature type="non-terminal residue" evidence="6">
    <location>
        <position position="493"/>
    </location>
</feature>
<keyword evidence="2 4" id="KW-0547">Nucleotide-binding</keyword>
<dbReference type="EMBL" id="LMYN01000162">
    <property type="protein sequence ID" value="KRZ99225.1"/>
    <property type="molecule type" value="Genomic_DNA"/>
</dbReference>
<reference evidence="6 7" key="1">
    <citation type="submission" date="2015-11" db="EMBL/GenBank/DDBJ databases">
        <title>The genome of Debaryomyces fabryi.</title>
        <authorList>
            <person name="Tafer H."/>
            <person name="Lopandic K."/>
        </authorList>
    </citation>
    <scope>NUCLEOTIDE SEQUENCE [LARGE SCALE GENOMIC DNA]</scope>
    <source>
        <strain evidence="6 7">CBS 789</strain>
    </source>
</reference>
<dbReference type="GeneID" id="26842030"/>
<evidence type="ECO:0000256" key="2">
    <source>
        <dbReference type="ARBA" id="ARBA00022741"/>
    </source>
</evidence>
<dbReference type="InterPro" id="IPR016491">
    <property type="entry name" value="Septin"/>
</dbReference>